<proteinExistence type="predicted"/>
<organism evidence="1 2">
    <name type="scientific">Candidatus Pullichristensenella stercorigallinarum</name>
    <dbReference type="NCBI Taxonomy" id="2840909"/>
    <lineage>
        <taxon>Bacteria</taxon>
        <taxon>Bacillati</taxon>
        <taxon>Bacillota</taxon>
        <taxon>Clostridia</taxon>
        <taxon>Candidatus Pullichristensenella</taxon>
    </lineage>
</organism>
<name>A0A9D1CYS4_9FIRM</name>
<gene>
    <name evidence="1" type="ORF">IAA52_12180</name>
</gene>
<dbReference type="Proteomes" id="UP000824260">
    <property type="component" value="Unassembled WGS sequence"/>
</dbReference>
<reference evidence="1" key="2">
    <citation type="journal article" date="2021" name="PeerJ">
        <title>Extensive microbial diversity within the chicken gut microbiome revealed by metagenomics and culture.</title>
        <authorList>
            <person name="Gilroy R."/>
            <person name="Ravi A."/>
            <person name="Getino M."/>
            <person name="Pursley I."/>
            <person name="Horton D.L."/>
            <person name="Alikhan N.F."/>
            <person name="Baker D."/>
            <person name="Gharbi K."/>
            <person name="Hall N."/>
            <person name="Watson M."/>
            <person name="Adriaenssens E.M."/>
            <person name="Foster-Nyarko E."/>
            <person name="Jarju S."/>
            <person name="Secka A."/>
            <person name="Antonio M."/>
            <person name="Oren A."/>
            <person name="Chaudhuri R.R."/>
            <person name="La Ragione R."/>
            <person name="Hildebrand F."/>
            <person name="Pallen M.J."/>
        </authorList>
    </citation>
    <scope>NUCLEOTIDE SEQUENCE</scope>
    <source>
        <strain evidence="1">ChiSjej6B24-2974</strain>
    </source>
</reference>
<dbReference type="EMBL" id="DVFZ01000113">
    <property type="protein sequence ID" value="HIQ83840.1"/>
    <property type="molecule type" value="Genomic_DNA"/>
</dbReference>
<accession>A0A9D1CYS4</accession>
<evidence type="ECO:0000313" key="2">
    <source>
        <dbReference type="Proteomes" id="UP000824260"/>
    </source>
</evidence>
<sequence>MPFVIVVGCVLLWLLIGRKKEKRAGASEARRIGLDEGLVILESED</sequence>
<evidence type="ECO:0000313" key="1">
    <source>
        <dbReference type="EMBL" id="HIQ83840.1"/>
    </source>
</evidence>
<reference evidence="1" key="1">
    <citation type="submission" date="2020-10" db="EMBL/GenBank/DDBJ databases">
        <authorList>
            <person name="Gilroy R."/>
        </authorList>
    </citation>
    <scope>NUCLEOTIDE SEQUENCE</scope>
    <source>
        <strain evidence="1">ChiSjej6B24-2974</strain>
    </source>
</reference>
<dbReference type="AlphaFoldDB" id="A0A9D1CYS4"/>
<comment type="caution">
    <text evidence="1">The sequence shown here is derived from an EMBL/GenBank/DDBJ whole genome shotgun (WGS) entry which is preliminary data.</text>
</comment>
<protein>
    <submittedName>
        <fullName evidence="1">Uncharacterized protein</fullName>
    </submittedName>
</protein>